<keyword evidence="2" id="KW-0067">ATP-binding</keyword>
<keyword evidence="1" id="KW-0547">Nucleotide-binding</keyword>
<evidence type="ECO:0000256" key="2">
    <source>
        <dbReference type="ARBA" id="ARBA00022840"/>
    </source>
</evidence>
<dbReference type="NCBIfam" id="NF040713">
    <property type="entry name" value="ZapE"/>
    <property type="match status" value="1"/>
</dbReference>
<dbReference type="Proteomes" id="UP001595536">
    <property type="component" value="Unassembled WGS sequence"/>
</dbReference>
<dbReference type="Pfam" id="PF03969">
    <property type="entry name" value="AFG1_ATPase"/>
    <property type="match status" value="1"/>
</dbReference>
<dbReference type="Gene3D" id="3.40.50.300">
    <property type="entry name" value="P-loop containing nucleotide triphosphate hydrolases"/>
    <property type="match status" value="1"/>
</dbReference>
<keyword evidence="3" id="KW-0132">Cell division</keyword>
<dbReference type="InterPro" id="IPR027417">
    <property type="entry name" value="P-loop_NTPase"/>
</dbReference>
<organism evidence="3 4">
    <name type="scientific">Camelimonas abortus</name>
    <dbReference type="NCBI Taxonomy" id="1017184"/>
    <lineage>
        <taxon>Bacteria</taxon>
        <taxon>Pseudomonadati</taxon>
        <taxon>Pseudomonadota</taxon>
        <taxon>Alphaproteobacteria</taxon>
        <taxon>Hyphomicrobiales</taxon>
        <taxon>Chelatococcaceae</taxon>
        <taxon>Camelimonas</taxon>
    </lineage>
</organism>
<dbReference type="GO" id="GO:0051301">
    <property type="term" value="P:cell division"/>
    <property type="evidence" value="ECO:0007669"/>
    <property type="project" value="UniProtKB-KW"/>
</dbReference>
<reference evidence="4" key="1">
    <citation type="journal article" date="2019" name="Int. J. Syst. Evol. Microbiol.">
        <title>The Global Catalogue of Microorganisms (GCM) 10K type strain sequencing project: providing services to taxonomists for standard genome sequencing and annotation.</title>
        <authorList>
            <consortium name="The Broad Institute Genomics Platform"/>
            <consortium name="The Broad Institute Genome Sequencing Center for Infectious Disease"/>
            <person name="Wu L."/>
            <person name="Ma J."/>
        </authorList>
    </citation>
    <scope>NUCLEOTIDE SEQUENCE [LARGE SCALE GENOMIC DNA]</scope>
    <source>
        <strain evidence="4">CCM 7941</strain>
    </source>
</reference>
<evidence type="ECO:0000313" key="4">
    <source>
        <dbReference type="Proteomes" id="UP001595536"/>
    </source>
</evidence>
<evidence type="ECO:0000256" key="1">
    <source>
        <dbReference type="ARBA" id="ARBA00022741"/>
    </source>
</evidence>
<keyword evidence="4" id="KW-1185">Reference proteome</keyword>
<gene>
    <name evidence="3" type="primary">zapE</name>
    <name evidence="3" type="ORF">ACFOEX_03690</name>
</gene>
<keyword evidence="3" id="KW-0131">Cell cycle</keyword>
<dbReference type="PANTHER" id="PTHR12169:SF6">
    <property type="entry name" value="AFG1-LIKE ATPASE"/>
    <property type="match status" value="1"/>
</dbReference>
<proteinExistence type="predicted"/>
<evidence type="ECO:0000313" key="3">
    <source>
        <dbReference type="EMBL" id="MFC3265468.1"/>
    </source>
</evidence>
<dbReference type="RefSeq" id="WP_376831692.1">
    <property type="nucleotide sequence ID" value="NZ_JBHLWR010000006.1"/>
</dbReference>
<comment type="caution">
    <text evidence="3">The sequence shown here is derived from an EMBL/GenBank/DDBJ whole genome shotgun (WGS) entry which is preliminary data.</text>
</comment>
<dbReference type="InterPro" id="IPR005654">
    <property type="entry name" value="ATPase_AFG1-like"/>
</dbReference>
<dbReference type="PANTHER" id="PTHR12169">
    <property type="entry name" value="ATPASE N2B"/>
    <property type="match status" value="1"/>
</dbReference>
<sequence length="398" mass="43623">MPSGHHAGPGSVRARYDALVAAGAIERDPAQLDLVARLDGLAARLRAPGAAGGGLLGRLFGRRQELAAAPRGLYVWGFVGRGKTMLMDLFYEEVAGVSKRRAHFHEFMADAHDRIFAFRQKVKEGRTRDVDPIPVVAAQLASEARLLCFDEFTVTDIADAMILGRLFRAMFERGVTVVATSNVEPGRLYENGLNRALFLPFIDLILERMDVVRLDSRTDFRLEKLAGARVFHHPADAAAAAALREAFHRLSGMAQGRHSSLPVKGRRVEIPEAGPGVARFGFADLCARAYGASDYRAVAENFHTVIIENIPVMGLENRNEAKRFITLVDTLYEYRVKLLASAEAPPAELYVATSGREAFEFDRTVSRLIEMQSEAYLALPHGRPAGEPAPEADEAAAE</sequence>
<dbReference type="SUPFAM" id="SSF52540">
    <property type="entry name" value="P-loop containing nucleoside triphosphate hydrolases"/>
    <property type="match status" value="1"/>
</dbReference>
<accession>A0ABV7LCZ1</accession>
<dbReference type="EMBL" id="JBHRUV010000017">
    <property type="protein sequence ID" value="MFC3265468.1"/>
    <property type="molecule type" value="Genomic_DNA"/>
</dbReference>
<name>A0ABV7LCZ1_9HYPH</name>
<protein>
    <submittedName>
        <fullName evidence="3">Cell division protein ZapE</fullName>
    </submittedName>
</protein>